<accession>A0ABT5KW40</accession>
<dbReference type="SUPFAM" id="SSF53850">
    <property type="entry name" value="Periplasmic binding protein-like II"/>
    <property type="match status" value="1"/>
</dbReference>
<evidence type="ECO:0000313" key="5">
    <source>
        <dbReference type="Proteomes" id="UP001219862"/>
    </source>
</evidence>
<keyword evidence="5" id="KW-1185">Reference proteome</keyword>
<name>A0ABT5KW40_9BURK</name>
<dbReference type="RefSeq" id="WP_273598303.1">
    <property type="nucleotide sequence ID" value="NZ_JAQQXS010000022.1"/>
</dbReference>
<organism evidence="4 5">
    <name type="scientific">Roseateles koreensis</name>
    <dbReference type="NCBI Taxonomy" id="2987526"/>
    <lineage>
        <taxon>Bacteria</taxon>
        <taxon>Pseudomonadati</taxon>
        <taxon>Pseudomonadota</taxon>
        <taxon>Betaproteobacteria</taxon>
        <taxon>Burkholderiales</taxon>
        <taxon>Sphaerotilaceae</taxon>
        <taxon>Roseateles</taxon>
    </lineage>
</organism>
<dbReference type="PANTHER" id="PTHR35936">
    <property type="entry name" value="MEMBRANE-BOUND LYTIC MUREIN TRANSGLYCOSYLASE F"/>
    <property type="match status" value="1"/>
</dbReference>
<feature type="signal peptide" evidence="2">
    <location>
        <begin position="1"/>
        <end position="27"/>
    </location>
</feature>
<evidence type="ECO:0000256" key="1">
    <source>
        <dbReference type="ARBA" id="ARBA00022729"/>
    </source>
</evidence>
<dbReference type="Gene3D" id="3.40.190.10">
    <property type="entry name" value="Periplasmic binding protein-like II"/>
    <property type="match status" value="3"/>
</dbReference>
<evidence type="ECO:0000259" key="3">
    <source>
        <dbReference type="SMART" id="SM00062"/>
    </source>
</evidence>
<evidence type="ECO:0000256" key="2">
    <source>
        <dbReference type="SAM" id="SignalP"/>
    </source>
</evidence>
<dbReference type="PROSITE" id="PS51318">
    <property type="entry name" value="TAT"/>
    <property type="match status" value="1"/>
</dbReference>
<keyword evidence="1 2" id="KW-0732">Signal</keyword>
<dbReference type="Proteomes" id="UP001219862">
    <property type="component" value="Unassembled WGS sequence"/>
</dbReference>
<dbReference type="InterPro" id="IPR001638">
    <property type="entry name" value="Solute-binding_3/MltF_N"/>
</dbReference>
<sequence>MNAQRRAWLARAASAALLAHFAGPAEATSLSKIRERGTLRVGIYQDMPPFHVAGLGVDVDLAQALAQALGVKLSLLPFNADENMLDDLRNMVWKGHYLGYGPADVLMHVPVDRPLMDACPQVQILAPYYRERVMIARDVHKLPRLEQLSQIGTQTIAVPGQTLAGWLLLGADQGAYRQQLSTQWPDGCACAQALQRGEVAAAAGLASELQSILRDQPQYAIEALPLPRLPREGWAIGLAVKAGETELARTLQEAVSTLSQTGSLRTLFEAHKVGWTPV</sequence>
<proteinExistence type="predicted"/>
<reference evidence="4 5" key="1">
    <citation type="submission" date="2022-10" db="EMBL/GenBank/DDBJ databases">
        <title>paucibacter sp. hw8 Genome sequencing.</title>
        <authorList>
            <person name="Park S."/>
        </authorList>
    </citation>
    <scope>NUCLEOTIDE SEQUENCE [LARGE SCALE GENOMIC DNA]</scope>
    <source>
        <strain evidence="5">hw8</strain>
    </source>
</reference>
<evidence type="ECO:0000313" key="4">
    <source>
        <dbReference type="EMBL" id="MDC8787164.1"/>
    </source>
</evidence>
<comment type="caution">
    <text evidence="4">The sequence shown here is derived from an EMBL/GenBank/DDBJ whole genome shotgun (WGS) entry which is preliminary data.</text>
</comment>
<gene>
    <name evidence="4" type="ORF">PRZ01_18400</name>
</gene>
<dbReference type="InterPro" id="IPR006311">
    <property type="entry name" value="TAT_signal"/>
</dbReference>
<feature type="domain" description="Solute-binding protein family 3/N-terminal" evidence="3">
    <location>
        <begin position="38"/>
        <end position="270"/>
    </location>
</feature>
<feature type="chain" id="PRO_5045722141" evidence="2">
    <location>
        <begin position="28"/>
        <end position="278"/>
    </location>
</feature>
<dbReference type="SMART" id="SM00062">
    <property type="entry name" value="PBPb"/>
    <property type="match status" value="1"/>
</dbReference>
<dbReference type="PANTHER" id="PTHR35936:SF19">
    <property type="entry name" value="AMINO-ACID-BINDING PROTEIN YXEM-RELATED"/>
    <property type="match status" value="1"/>
</dbReference>
<dbReference type="EMBL" id="JAQQXS010000022">
    <property type="protein sequence ID" value="MDC8787164.1"/>
    <property type="molecule type" value="Genomic_DNA"/>
</dbReference>
<protein>
    <submittedName>
        <fullName evidence="4">Transporter substrate-binding domain-containing protein</fullName>
    </submittedName>
</protein>